<comment type="caution">
    <text evidence="1">The sequence shown here is derived from an EMBL/GenBank/DDBJ whole genome shotgun (WGS) entry which is preliminary data.</text>
</comment>
<dbReference type="Proteomes" id="UP001283212">
    <property type="component" value="Unassembled WGS sequence"/>
</dbReference>
<proteinExistence type="predicted"/>
<accession>A0AAE4MHE0</accession>
<gene>
    <name evidence="1" type="ORF">McpCs1_15460</name>
</gene>
<evidence type="ECO:0000313" key="2">
    <source>
        <dbReference type="Proteomes" id="UP001283212"/>
    </source>
</evidence>
<sequence>MRKKLVVVLAMLCVLAFCMAPAAATTSSDQVTKNSGMTVTPIIGNVMWPKSSTTGSVTQGVTERYTYTVPAGSTTLTVRVAWGTTASNLGLVVQTPDSVMHGEYDDATDGSVNGSLALQFQDSPLQSGQWVFFVRGKSVTSSQSFTITIVSS</sequence>
<protein>
    <submittedName>
        <fullName evidence="1">Uncharacterized protein</fullName>
    </submittedName>
</protein>
<name>A0AAE4MHE0_9EURY</name>
<organism evidence="1 2">
    <name type="scientific">Methanorbis rubei</name>
    <dbReference type="NCBI Taxonomy" id="3028300"/>
    <lineage>
        <taxon>Archaea</taxon>
        <taxon>Methanobacteriati</taxon>
        <taxon>Methanobacteriota</taxon>
        <taxon>Stenosarchaea group</taxon>
        <taxon>Methanomicrobia</taxon>
        <taxon>Methanomicrobiales</taxon>
        <taxon>Methanocorpusculaceae</taxon>
        <taxon>Methanorbis</taxon>
    </lineage>
</organism>
<keyword evidence="2" id="KW-1185">Reference proteome</keyword>
<dbReference type="EMBL" id="JAWDKB010000006">
    <property type="protein sequence ID" value="MDV0444150.1"/>
    <property type="molecule type" value="Genomic_DNA"/>
</dbReference>
<evidence type="ECO:0000313" key="1">
    <source>
        <dbReference type="EMBL" id="MDV0444150.1"/>
    </source>
</evidence>
<dbReference type="RefSeq" id="WP_338096652.1">
    <property type="nucleotide sequence ID" value="NZ_JAWDKB010000006.1"/>
</dbReference>
<reference evidence="1 2" key="1">
    <citation type="submission" date="2023-06" db="EMBL/GenBank/DDBJ databases">
        <title>Genome sequence of Methancorpusculaceae sp. Cs1.</title>
        <authorList>
            <person name="Protasov E."/>
            <person name="Platt K."/>
            <person name="Poehlein A."/>
            <person name="Daniel R."/>
            <person name="Brune A."/>
        </authorList>
    </citation>
    <scope>NUCLEOTIDE SEQUENCE [LARGE SCALE GENOMIC DNA]</scope>
    <source>
        <strain evidence="1 2">Cs1</strain>
    </source>
</reference>
<dbReference type="AlphaFoldDB" id="A0AAE4MHE0"/>